<evidence type="ECO:0000256" key="2">
    <source>
        <dbReference type="SAM" id="MobiDB-lite"/>
    </source>
</evidence>
<sequence>MTLLKPSPMRRLANAVLVLALSPTLALAQQSSPPAEEATPQAPTSDAPAADSPAPATTSEADAAPADADIDERMTIAEGKVAALEEQNTETKNDLLSLKKLKISGYVQGRYQYQQSLDDSGAGGFSKFSVRRGRLKTTYTTDWAQMMLQIDAVPAAPGVTVRDAEATLFIPGTQQQLSLTLGQMKWPFGYEAVQSSSDREMPERTRVIRAFLPDERDRGIKFAGNFLEGKVNVSVGLFDGDGIFNQGYIGSDNDKEKDFIGRAGFDLGWLSGGVSGWHGYSIAKAPSDTYRKAHTRDRLGLDAQVYLDVLPFGATSIKGEYIVGKGYWKSSGDVKVEQLGVPASGWYGLIVQNVGLTNAVAVRYDWFDPEHGKKNAAVDGRPASSNTVGTLGVSLLHYFGENLKVTAAYEMPMTAAPSGAQEPHDNLFTLQMQARY</sequence>
<accession>A0ABX7N740</accession>
<dbReference type="EMBL" id="CP071091">
    <property type="protein sequence ID" value="QSQ14592.1"/>
    <property type="molecule type" value="Genomic_DNA"/>
</dbReference>
<keyword evidence="1" id="KW-0175">Coiled coil</keyword>
<evidence type="ECO:0000256" key="1">
    <source>
        <dbReference type="SAM" id="Coils"/>
    </source>
</evidence>
<dbReference type="InterPro" id="IPR023614">
    <property type="entry name" value="Porin_dom_sf"/>
</dbReference>
<feature type="region of interest" description="Disordered" evidence="2">
    <location>
        <begin position="28"/>
        <end position="69"/>
    </location>
</feature>
<dbReference type="InterPro" id="IPR010870">
    <property type="entry name" value="Porin_O/P"/>
</dbReference>
<name>A0ABX7N740_9BACT</name>
<feature type="compositionally biased region" description="Low complexity" evidence="2">
    <location>
        <begin position="31"/>
        <end position="67"/>
    </location>
</feature>
<keyword evidence="3" id="KW-0732">Signal</keyword>
<dbReference type="Gene3D" id="2.40.160.10">
    <property type="entry name" value="Porin"/>
    <property type="match status" value="1"/>
</dbReference>
<evidence type="ECO:0000313" key="4">
    <source>
        <dbReference type="EMBL" id="QSQ14592.1"/>
    </source>
</evidence>
<evidence type="ECO:0000313" key="5">
    <source>
        <dbReference type="Proteomes" id="UP000663090"/>
    </source>
</evidence>
<dbReference type="SUPFAM" id="SSF56935">
    <property type="entry name" value="Porins"/>
    <property type="match status" value="1"/>
</dbReference>
<protein>
    <submittedName>
        <fullName evidence="4">Porin</fullName>
    </submittedName>
</protein>
<gene>
    <name evidence="4" type="ORF">JY572_00385</name>
</gene>
<feature type="signal peptide" evidence="3">
    <location>
        <begin position="1"/>
        <end position="28"/>
    </location>
</feature>
<evidence type="ECO:0000256" key="3">
    <source>
        <dbReference type="SAM" id="SignalP"/>
    </source>
</evidence>
<dbReference type="Proteomes" id="UP000663090">
    <property type="component" value="Chromosome"/>
</dbReference>
<reference evidence="4 5" key="1">
    <citation type="submission" date="2021-02" db="EMBL/GenBank/DDBJ databases">
        <title>De Novo genome assembly of isolated myxobacteria.</title>
        <authorList>
            <person name="Stevens D.C."/>
        </authorList>
    </citation>
    <scope>NUCLEOTIDE SEQUENCE [LARGE SCALE GENOMIC DNA]</scope>
    <source>
        <strain evidence="4 5">SCHIC003</strain>
    </source>
</reference>
<feature type="coiled-coil region" evidence="1">
    <location>
        <begin position="74"/>
        <end position="101"/>
    </location>
</feature>
<dbReference type="Pfam" id="PF07396">
    <property type="entry name" value="Porin_O_P"/>
    <property type="match status" value="1"/>
</dbReference>
<feature type="chain" id="PRO_5046444750" evidence="3">
    <location>
        <begin position="29"/>
        <end position="436"/>
    </location>
</feature>
<proteinExistence type="predicted"/>
<organism evidence="4 5">
    <name type="scientific">Myxococcus landrumensis</name>
    <dbReference type="NCBI Taxonomy" id="2813577"/>
    <lineage>
        <taxon>Bacteria</taxon>
        <taxon>Pseudomonadati</taxon>
        <taxon>Myxococcota</taxon>
        <taxon>Myxococcia</taxon>
        <taxon>Myxococcales</taxon>
        <taxon>Cystobacterineae</taxon>
        <taxon>Myxococcaceae</taxon>
        <taxon>Myxococcus</taxon>
    </lineage>
</organism>
<keyword evidence="5" id="KW-1185">Reference proteome</keyword>